<sequence length="37" mass="4618">MRLLNTDSVQFFAWNRENKTCEKRRKFDMFALQTKTY</sequence>
<proteinExistence type="predicted"/>
<evidence type="ECO:0000313" key="1">
    <source>
        <dbReference type="EMBL" id="VUX04822.1"/>
    </source>
</evidence>
<dbReference type="Proteomes" id="UP000406184">
    <property type="component" value="Unassembled WGS sequence"/>
</dbReference>
<protein>
    <submittedName>
        <fullName evidence="1">Uncharacterized protein</fullName>
    </submittedName>
</protein>
<dbReference type="EMBL" id="CABHMY010000092">
    <property type="protein sequence ID" value="VUX04822.1"/>
    <property type="molecule type" value="Genomic_DNA"/>
</dbReference>
<gene>
    <name evidence="1" type="ORF">FPPS064S07_02631</name>
</gene>
<keyword evidence="2" id="KW-1185">Reference proteome</keyword>
<evidence type="ECO:0000313" key="2">
    <source>
        <dbReference type="Proteomes" id="UP000406184"/>
    </source>
</evidence>
<reference evidence="1 2" key="1">
    <citation type="submission" date="2019-07" db="EMBL/GenBank/DDBJ databases">
        <authorList>
            <person name="Hibberd C M."/>
            <person name="Gehrig L. J."/>
            <person name="Chang H.-W."/>
            <person name="Venkatesh S."/>
        </authorList>
    </citation>
    <scope>NUCLEOTIDE SEQUENCE [LARGE SCALE GENOMIC DNA]</scope>
    <source>
        <strain evidence="1">Faecalibacterium_prausnitzii_JG_BgPS064</strain>
    </source>
</reference>
<dbReference type="AlphaFoldDB" id="A0A564TCK5"/>
<accession>A0A564TCK5</accession>
<organism evidence="1 2">
    <name type="scientific">Faecalibacterium prausnitzii</name>
    <dbReference type="NCBI Taxonomy" id="853"/>
    <lineage>
        <taxon>Bacteria</taxon>
        <taxon>Bacillati</taxon>
        <taxon>Bacillota</taxon>
        <taxon>Clostridia</taxon>
        <taxon>Eubacteriales</taxon>
        <taxon>Oscillospiraceae</taxon>
        <taxon>Faecalibacterium</taxon>
    </lineage>
</organism>
<name>A0A564TCK5_9FIRM</name>